<dbReference type="PANTHER" id="PTHR12110">
    <property type="entry name" value="HYDROXYPYRUVATE ISOMERASE"/>
    <property type="match status" value="1"/>
</dbReference>
<dbReference type="SUPFAM" id="SSF51658">
    <property type="entry name" value="Xylose isomerase-like"/>
    <property type="match status" value="1"/>
</dbReference>
<dbReference type="InterPro" id="IPR013022">
    <property type="entry name" value="Xyl_isomerase-like_TIM-brl"/>
</dbReference>
<feature type="domain" description="Xylose isomerase-like TIM barrel" evidence="1">
    <location>
        <begin position="30"/>
        <end position="263"/>
    </location>
</feature>
<gene>
    <name evidence="2" type="ORF">GON04_16225</name>
</gene>
<dbReference type="Proteomes" id="UP000469385">
    <property type="component" value="Unassembled WGS sequence"/>
</dbReference>
<dbReference type="AlphaFoldDB" id="A0A6N8IW01"/>
<keyword evidence="3" id="KW-1185">Reference proteome</keyword>
<dbReference type="InterPro" id="IPR036237">
    <property type="entry name" value="Xyl_isomerase-like_sf"/>
</dbReference>
<dbReference type="PANTHER" id="PTHR12110:SF48">
    <property type="entry name" value="BLL3656 PROTEIN"/>
    <property type="match status" value="1"/>
</dbReference>
<evidence type="ECO:0000313" key="2">
    <source>
        <dbReference type="EMBL" id="MVQ31007.1"/>
    </source>
</evidence>
<name>A0A6N8IW01_9BURK</name>
<proteinExistence type="predicted"/>
<organism evidence="2 3">
    <name type="scientific">Ramlibacter pinisoli</name>
    <dbReference type="NCBI Taxonomy" id="2682844"/>
    <lineage>
        <taxon>Bacteria</taxon>
        <taxon>Pseudomonadati</taxon>
        <taxon>Pseudomonadota</taxon>
        <taxon>Betaproteobacteria</taxon>
        <taxon>Burkholderiales</taxon>
        <taxon>Comamonadaceae</taxon>
        <taxon>Ramlibacter</taxon>
    </lineage>
</organism>
<dbReference type="Pfam" id="PF01261">
    <property type="entry name" value="AP_endonuc_2"/>
    <property type="match status" value="1"/>
</dbReference>
<dbReference type="InterPro" id="IPR050312">
    <property type="entry name" value="IolE/XylAMocC-like"/>
</dbReference>
<evidence type="ECO:0000313" key="3">
    <source>
        <dbReference type="Proteomes" id="UP000469385"/>
    </source>
</evidence>
<dbReference type="Gene3D" id="3.20.20.150">
    <property type="entry name" value="Divalent-metal-dependent TIM barrel enzymes"/>
    <property type="match status" value="1"/>
</dbReference>
<dbReference type="EMBL" id="WSEL01000009">
    <property type="protein sequence ID" value="MVQ31007.1"/>
    <property type="molecule type" value="Genomic_DNA"/>
</dbReference>
<reference evidence="2 3" key="1">
    <citation type="submission" date="2019-12" db="EMBL/GenBank/DDBJ databases">
        <authorList>
            <person name="Huq M.A."/>
        </authorList>
    </citation>
    <scope>NUCLEOTIDE SEQUENCE [LARGE SCALE GENOMIC DNA]</scope>
    <source>
        <strain evidence="2 3">MAH-25</strain>
    </source>
</reference>
<protein>
    <submittedName>
        <fullName evidence="2">TIM barrel protein</fullName>
    </submittedName>
</protein>
<comment type="caution">
    <text evidence="2">The sequence shown here is derived from an EMBL/GenBank/DDBJ whole genome shotgun (WGS) entry which is preliminary data.</text>
</comment>
<accession>A0A6N8IW01</accession>
<dbReference type="RefSeq" id="WP_157399103.1">
    <property type="nucleotide sequence ID" value="NZ_WSEL01000009.1"/>
</dbReference>
<evidence type="ECO:0000259" key="1">
    <source>
        <dbReference type="Pfam" id="PF01261"/>
    </source>
</evidence>
<sequence>MTTRPTAGAPHPVGLAHLTVIELTPPQVVETAADAGYTHLGLRIAPASDGERQHPMIGGTPMLRETLARLRDRGVAVHDVELVRLSGTSEVARFEPLIATAAELGASRLLVAGDDADEERLADRFHALAQLAARYGVQLGLEFMPWRGIRDLPSALRVVQRAGVGGVIVDAIHLDRSGGTAADLAALPAAAWAWFQICDAPAQRPASQEELLFQTRQARLPPGQGGLDLPGMLRALPPGCMVSIETPLHGRPGLLPPVERARQLRQLTLALLEQAG</sequence>